<dbReference type="InterPro" id="IPR004143">
    <property type="entry name" value="BPL_LPL_catalytic"/>
</dbReference>
<reference evidence="4 5" key="1">
    <citation type="journal article" date="2017" name="Nat. Ecol. Evol.">
        <title>Scallop genome provides insights into evolution of bilaterian karyotype and development.</title>
        <authorList>
            <person name="Wang S."/>
            <person name="Zhang J."/>
            <person name="Jiao W."/>
            <person name="Li J."/>
            <person name="Xun X."/>
            <person name="Sun Y."/>
            <person name="Guo X."/>
            <person name="Huan P."/>
            <person name="Dong B."/>
            <person name="Zhang L."/>
            <person name="Hu X."/>
            <person name="Sun X."/>
            <person name="Wang J."/>
            <person name="Zhao C."/>
            <person name="Wang Y."/>
            <person name="Wang D."/>
            <person name="Huang X."/>
            <person name="Wang R."/>
            <person name="Lv J."/>
            <person name="Li Y."/>
            <person name="Zhang Z."/>
            <person name="Liu B."/>
            <person name="Lu W."/>
            <person name="Hui Y."/>
            <person name="Liang J."/>
            <person name="Zhou Z."/>
            <person name="Hou R."/>
            <person name="Li X."/>
            <person name="Liu Y."/>
            <person name="Li H."/>
            <person name="Ning X."/>
            <person name="Lin Y."/>
            <person name="Zhao L."/>
            <person name="Xing Q."/>
            <person name="Dou J."/>
            <person name="Li Y."/>
            <person name="Mao J."/>
            <person name="Guo H."/>
            <person name="Dou H."/>
            <person name="Li T."/>
            <person name="Mu C."/>
            <person name="Jiang W."/>
            <person name="Fu Q."/>
            <person name="Fu X."/>
            <person name="Miao Y."/>
            <person name="Liu J."/>
            <person name="Yu Q."/>
            <person name="Li R."/>
            <person name="Liao H."/>
            <person name="Li X."/>
            <person name="Kong Y."/>
            <person name="Jiang Z."/>
            <person name="Chourrout D."/>
            <person name="Li R."/>
            <person name="Bao Z."/>
        </authorList>
    </citation>
    <scope>NUCLEOTIDE SEQUENCE [LARGE SCALE GENOMIC DNA]</scope>
    <source>
        <strain evidence="4 5">PY_sf001</strain>
    </source>
</reference>
<dbReference type="GO" id="GO:0017118">
    <property type="term" value="F:lipoyltransferase activity"/>
    <property type="evidence" value="ECO:0007669"/>
    <property type="project" value="TreeGrafter"/>
</dbReference>
<dbReference type="OrthoDB" id="201621at2759"/>
<dbReference type="PANTHER" id="PTHR12561">
    <property type="entry name" value="LIPOATE-PROTEIN LIGASE"/>
    <property type="match status" value="1"/>
</dbReference>
<evidence type="ECO:0000313" key="4">
    <source>
        <dbReference type="EMBL" id="OWF51688.1"/>
    </source>
</evidence>
<evidence type="ECO:0000256" key="2">
    <source>
        <dbReference type="ARBA" id="ARBA00008242"/>
    </source>
</evidence>
<dbReference type="GO" id="GO:0005739">
    <property type="term" value="C:mitochondrion"/>
    <property type="evidence" value="ECO:0007669"/>
    <property type="project" value="TreeGrafter"/>
</dbReference>
<dbReference type="GO" id="GO:0009249">
    <property type="term" value="P:protein lipoylation"/>
    <property type="evidence" value="ECO:0007669"/>
    <property type="project" value="InterPro"/>
</dbReference>
<comment type="caution">
    <text evidence="4">The sequence shown here is derived from an EMBL/GenBank/DDBJ whole genome shotgun (WGS) entry which is preliminary data.</text>
</comment>
<dbReference type="PANTHER" id="PTHR12561:SF3">
    <property type="entry name" value="LIPOYLTRANSFERASE 1, MITOCHONDRIAL"/>
    <property type="match status" value="1"/>
</dbReference>
<dbReference type="SUPFAM" id="SSF55681">
    <property type="entry name" value="Class II aaRS and biotin synthetases"/>
    <property type="match status" value="1"/>
</dbReference>
<organism evidence="4 5">
    <name type="scientific">Mizuhopecten yessoensis</name>
    <name type="common">Japanese scallop</name>
    <name type="synonym">Patinopecten yessoensis</name>
    <dbReference type="NCBI Taxonomy" id="6573"/>
    <lineage>
        <taxon>Eukaryota</taxon>
        <taxon>Metazoa</taxon>
        <taxon>Spiralia</taxon>
        <taxon>Lophotrochozoa</taxon>
        <taxon>Mollusca</taxon>
        <taxon>Bivalvia</taxon>
        <taxon>Autobranchia</taxon>
        <taxon>Pteriomorphia</taxon>
        <taxon>Pectinida</taxon>
        <taxon>Pectinoidea</taxon>
        <taxon>Pectinidae</taxon>
        <taxon>Mizuhopecten</taxon>
    </lineage>
</organism>
<dbReference type="InterPro" id="IPR045864">
    <property type="entry name" value="aa-tRNA-synth_II/BPL/LPL"/>
</dbReference>
<accession>A0A210QSK6</accession>
<keyword evidence="5" id="KW-1185">Reference proteome</keyword>
<sequence length="320" mass="36910">MWKNKPCVVIGRHQNPWLECNVSKAVTMSVDVVRRASGGGTVYHDEGNLNCSFITDKCRYDRRRNLQFVIDAIESRWDLDLEINKRDDIILDKLYKVSGTASRLTRTKTYHHFTLLYRTDTDKLHKLLTSPFGTGVNSKATQSVSAQVRNMSDYATDMDFSSLVQVIGQHFHCGGLDQEFDQQRFGEIQFVDPTDNEIFPGLHKLQSDLENWDWVYGKTPKFWLKKNYSTVLGRTEFTVSIATEINKGKITQVDFTYLDTNHNDQMVNILANVRDIFIGQRFWIDDLEVLIHKLKGTVGSYGNKDLLNWILCCLKDTLHV</sequence>
<comment type="similarity">
    <text evidence="2">Belongs to the LplA family.</text>
</comment>
<protein>
    <submittedName>
        <fullName evidence="4">Lipoyltransferase 1, mitochondrial</fullName>
    </submittedName>
</protein>
<dbReference type="InterPro" id="IPR004562">
    <property type="entry name" value="LipoylTrfase_LipoateP_Ligase"/>
</dbReference>
<evidence type="ECO:0000313" key="5">
    <source>
        <dbReference type="Proteomes" id="UP000242188"/>
    </source>
</evidence>
<feature type="domain" description="BPL/LPL catalytic" evidence="3">
    <location>
        <begin position="1"/>
        <end position="159"/>
    </location>
</feature>
<proteinExistence type="inferred from homology"/>
<dbReference type="AlphaFoldDB" id="A0A210QSK6"/>
<dbReference type="CDD" id="cd16443">
    <property type="entry name" value="LplA"/>
    <property type="match status" value="1"/>
</dbReference>
<dbReference type="Pfam" id="PF21948">
    <property type="entry name" value="LplA-B_cat"/>
    <property type="match status" value="1"/>
</dbReference>
<dbReference type="STRING" id="6573.A0A210QSK6"/>
<dbReference type="UniPathway" id="UPA00537">
    <property type="reaction ID" value="UER00595"/>
</dbReference>
<dbReference type="PROSITE" id="PS51733">
    <property type="entry name" value="BPL_LPL_CATALYTIC"/>
    <property type="match status" value="1"/>
</dbReference>
<dbReference type="EMBL" id="NEDP02002128">
    <property type="protein sequence ID" value="OWF51688.1"/>
    <property type="molecule type" value="Genomic_DNA"/>
</dbReference>
<evidence type="ECO:0000256" key="1">
    <source>
        <dbReference type="ARBA" id="ARBA00005085"/>
    </source>
</evidence>
<dbReference type="Gene3D" id="3.30.930.10">
    <property type="entry name" value="Bira Bifunctional Protein, Domain 2"/>
    <property type="match status" value="1"/>
</dbReference>
<name>A0A210QSK6_MIZYE</name>
<dbReference type="Proteomes" id="UP000242188">
    <property type="component" value="Unassembled WGS sequence"/>
</dbReference>
<gene>
    <name evidence="4" type="ORF">KP79_PYT23724</name>
</gene>
<dbReference type="Gene3D" id="3.30.390.50">
    <property type="entry name" value="CO dehydrogenase flavoprotein, C-terminal domain"/>
    <property type="match status" value="1"/>
</dbReference>
<keyword evidence="4" id="KW-0808">Transferase</keyword>
<comment type="pathway">
    <text evidence="1">Protein modification; protein lipoylation via exogenous pathway; protein N(6)-(lipoyl)lysine from lipoate: step 2/2.</text>
</comment>
<evidence type="ECO:0000259" key="3">
    <source>
        <dbReference type="PROSITE" id="PS51733"/>
    </source>
</evidence>